<keyword evidence="2" id="KW-1185">Reference proteome</keyword>
<dbReference type="EMBL" id="JAHQIW010003054">
    <property type="protein sequence ID" value="KAJ1357160.1"/>
    <property type="molecule type" value="Genomic_DNA"/>
</dbReference>
<organism evidence="1 2">
    <name type="scientific">Parelaphostrongylus tenuis</name>
    <name type="common">Meningeal worm</name>
    <dbReference type="NCBI Taxonomy" id="148309"/>
    <lineage>
        <taxon>Eukaryota</taxon>
        <taxon>Metazoa</taxon>
        <taxon>Ecdysozoa</taxon>
        <taxon>Nematoda</taxon>
        <taxon>Chromadorea</taxon>
        <taxon>Rhabditida</taxon>
        <taxon>Rhabditina</taxon>
        <taxon>Rhabditomorpha</taxon>
        <taxon>Strongyloidea</taxon>
        <taxon>Metastrongylidae</taxon>
        <taxon>Parelaphostrongylus</taxon>
    </lineage>
</organism>
<dbReference type="Proteomes" id="UP001196413">
    <property type="component" value="Unassembled WGS sequence"/>
</dbReference>
<gene>
    <name evidence="1" type="ORF">KIN20_015231</name>
</gene>
<evidence type="ECO:0000313" key="2">
    <source>
        <dbReference type="Proteomes" id="UP001196413"/>
    </source>
</evidence>
<evidence type="ECO:0000313" key="1">
    <source>
        <dbReference type="EMBL" id="KAJ1357160.1"/>
    </source>
</evidence>
<dbReference type="AlphaFoldDB" id="A0AAD5QPT5"/>
<proteinExistence type="predicted"/>
<name>A0AAD5QPT5_PARTN</name>
<protein>
    <submittedName>
        <fullName evidence="1">Uncharacterized protein</fullName>
    </submittedName>
</protein>
<reference evidence="1" key="1">
    <citation type="submission" date="2021-06" db="EMBL/GenBank/DDBJ databases">
        <title>Parelaphostrongylus tenuis whole genome reference sequence.</title>
        <authorList>
            <person name="Garwood T.J."/>
            <person name="Larsen P.A."/>
            <person name="Fountain-Jones N.M."/>
            <person name="Garbe J.R."/>
            <person name="Macchietto M.G."/>
            <person name="Kania S.A."/>
            <person name="Gerhold R.W."/>
            <person name="Richards J.E."/>
            <person name="Wolf T.M."/>
        </authorList>
    </citation>
    <scope>NUCLEOTIDE SEQUENCE</scope>
    <source>
        <strain evidence="1">MNPRO001-30</strain>
        <tissue evidence="1">Meninges</tissue>
    </source>
</reference>
<sequence length="87" mass="9893">MAKRTVSAKTLPMFIKEAKSQALAEARREMFQNCCGKRILGTNRGQEKKSGERLDLAQAEKAIWRIWELIQPGEMPLELSNRVPLPP</sequence>
<comment type="caution">
    <text evidence="1">The sequence shown here is derived from an EMBL/GenBank/DDBJ whole genome shotgun (WGS) entry which is preliminary data.</text>
</comment>
<accession>A0AAD5QPT5</accession>